<dbReference type="SMART" id="SM00388">
    <property type="entry name" value="HisKA"/>
    <property type="match status" value="1"/>
</dbReference>
<dbReference type="Gene3D" id="3.30.450.20">
    <property type="entry name" value="PAS domain"/>
    <property type="match status" value="2"/>
</dbReference>
<dbReference type="InterPro" id="IPR035965">
    <property type="entry name" value="PAS-like_dom_sf"/>
</dbReference>
<dbReference type="InterPro" id="IPR003661">
    <property type="entry name" value="HisK_dim/P_dom"/>
</dbReference>
<dbReference type="InterPro" id="IPR001610">
    <property type="entry name" value="PAC"/>
</dbReference>
<dbReference type="InterPro" id="IPR013656">
    <property type="entry name" value="PAS_4"/>
</dbReference>
<organism evidence="14 15">
    <name type="scientific">Sphingomonas rustica</name>
    <dbReference type="NCBI Taxonomy" id="3103142"/>
    <lineage>
        <taxon>Bacteria</taxon>
        <taxon>Pseudomonadati</taxon>
        <taxon>Pseudomonadota</taxon>
        <taxon>Alphaproteobacteria</taxon>
        <taxon>Sphingomonadales</taxon>
        <taxon>Sphingomonadaceae</taxon>
        <taxon>Sphingomonas</taxon>
    </lineage>
</organism>
<dbReference type="SUPFAM" id="SSF47384">
    <property type="entry name" value="Homodimeric domain of signal transducing histidine kinase"/>
    <property type="match status" value="1"/>
</dbReference>
<dbReference type="NCBIfam" id="TIGR00229">
    <property type="entry name" value="sensory_box"/>
    <property type="match status" value="2"/>
</dbReference>
<dbReference type="SMART" id="SM00086">
    <property type="entry name" value="PAC"/>
    <property type="match status" value="2"/>
</dbReference>
<evidence type="ECO:0000256" key="10">
    <source>
        <dbReference type="SAM" id="Phobius"/>
    </source>
</evidence>
<dbReference type="InterPro" id="IPR000014">
    <property type="entry name" value="PAS"/>
</dbReference>
<reference evidence="14 15" key="1">
    <citation type="submission" date="2024-05" db="EMBL/GenBank/DDBJ databases">
        <title>Sphingomonas sp. HF-S3 16S ribosomal RNA gene Genome sequencing and assembly.</title>
        <authorList>
            <person name="Lee H."/>
        </authorList>
    </citation>
    <scope>NUCLEOTIDE SEQUENCE [LARGE SCALE GENOMIC DNA]</scope>
    <source>
        <strain evidence="14 15">HF-S3</strain>
    </source>
</reference>
<dbReference type="SUPFAM" id="SSF55874">
    <property type="entry name" value="ATPase domain of HSP90 chaperone/DNA topoisomerase II/histidine kinase"/>
    <property type="match status" value="1"/>
</dbReference>
<protein>
    <recommendedName>
        <fullName evidence="2">histidine kinase</fullName>
        <ecNumber evidence="2">2.7.13.3</ecNumber>
    </recommendedName>
</protein>
<dbReference type="CDD" id="cd00082">
    <property type="entry name" value="HisKA"/>
    <property type="match status" value="1"/>
</dbReference>
<keyword evidence="6" id="KW-0418">Kinase</keyword>
<dbReference type="InterPro" id="IPR004358">
    <property type="entry name" value="Sig_transdc_His_kin-like_C"/>
</dbReference>
<dbReference type="EMBL" id="JBDIZK010000006">
    <property type="protein sequence ID" value="MEN3747804.1"/>
    <property type="molecule type" value="Genomic_DNA"/>
</dbReference>
<keyword evidence="7 14" id="KW-0067">ATP-binding</keyword>
<dbReference type="SMART" id="SM00091">
    <property type="entry name" value="PAS"/>
    <property type="match status" value="2"/>
</dbReference>
<dbReference type="InterPro" id="IPR036890">
    <property type="entry name" value="HATPase_C_sf"/>
</dbReference>
<dbReference type="RefSeq" id="WP_346246813.1">
    <property type="nucleotide sequence ID" value="NZ_JBDIZK010000006.1"/>
</dbReference>
<name>A0ABV0B8B1_9SPHN</name>
<proteinExistence type="predicted"/>
<feature type="domain" description="Histidine kinase" evidence="11">
    <location>
        <begin position="401"/>
        <end position="615"/>
    </location>
</feature>
<keyword evidence="10" id="KW-0472">Membrane</keyword>
<dbReference type="Pfam" id="PF08448">
    <property type="entry name" value="PAS_4"/>
    <property type="match status" value="2"/>
</dbReference>
<evidence type="ECO:0000313" key="14">
    <source>
        <dbReference type="EMBL" id="MEN3747804.1"/>
    </source>
</evidence>
<dbReference type="PROSITE" id="PS50109">
    <property type="entry name" value="HIS_KIN"/>
    <property type="match status" value="1"/>
</dbReference>
<evidence type="ECO:0000259" key="11">
    <source>
        <dbReference type="PROSITE" id="PS50109"/>
    </source>
</evidence>
<evidence type="ECO:0000313" key="15">
    <source>
        <dbReference type="Proteomes" id="UP001427805"/>
    </source>
</evidence>
<dbReference type="PANTHER" id="PTHR43065">
    <property type="entry name" value="SENSOR HISTIDINE KINASE"/>
    <property type="match status" value="1"/>
</dbReference>
<dbReference type="InterPro" id="IPR036097">
    <property type="entry name" value="HisK_dim/P_sf"/>
</dbReference>
<dbReference type="Proteomes" id="UP001427805">
    <property type="component" value="Unassembled WGS sequence"/>
</dbReference>
<evidence type="ECO:0000256" key="4">
    <source>
        <dbReference type="ARBA" id="ARBA00022679"/>
    </source>
</evidence>
<evidence type="ECO:0000256" key="7">
    <source>
        <dbReference type="ARBA" id="ARBA00022840"/>
    </source>
</evidence>
<evidence type="ECO:0000256" key="8">
    <source>
        <dbReference type="ARBA" id="ARBA00023012"/>
    </source>
</evidence>
<dbReference type="GO" id="GO:0005524">
    <property type="term" value="F:ATP binding"/>
    <property type="evidence" value="ECO:0007669"/>
    <property type="project" value="UniProtKB-KW"/>
</dbReference>
<dbReference type="InterPro" id="IPR005467">
    <property type="entry name" value="His_kinase_dom"/>
</dbReference>
<dbReference type="EC" id="2.7.13.3" evidence="2"/>
<evidence type="ECO:0000256" key="2">
    <source>
        <dbReference type="ARBA" id="ARBA00012438"/>
    </source>
</evidence>
<keyword evidence="10" id="KW-0812">Transmembrane</keyword>
<dbReference type="PROSITE" id="PS50113">
    <property type="entry name" value="PAC"/>
    <property type="match status" value="2"/>
</dbReference>
<dbReference type="SMART" id="SM00387">
    <property type="entry name" value="HATPase_c"/>
    <property type="match status" value="1"/>
</dbReference>
<comment type="caution">
    <text evidence="14">The sequence shown here is derived from an EMBL/GenBank/DDBJ whole genome shotgun (WGS) entry which is preliminary data.</text>
</comment>
<keyword evidence="4" id="KW-0808">Transferase</keyword>
<feature type="domain" description="PAS" evidence="12">
    <location>
        <begin position="109"/>
        <end position="154"/>
    </location>
</feature>
<gene>
    <name evidence="14" type="ORF">TPR58_11550</name>
</gene>
<dbReference type="Gene3D" id="3.30.565.10">
    <property type="entry name" value="Histidine kinase-like ATPase, C-terminal domain"/>
    <property type="match status" value="1"/>
</dbReference>
<evidence type="ECO:0000259" key="12">
    <source>
        <dbReference type="PROSITE" id="PS50112"/>
    </source>
</evidence>
<evidence type="ECO:0000256" key="9">
    <source>
        <dbReference type="SAM" id="MobiDB-lite"/>
    </source>
</evidence>
<evidence type="ECO:0000256" key="6">
    <source>
        <dbReference type="ARBA" id="ARBA00022777"/>
    </source>
</evidence>
<evidence type="ECO:0000256" key="5">
    <source>
        <dbReference type="ARBA" id="ARBA00022741"/>
    </source>
</evidence>
<dbReference type="InterPro" id="IPR003594">
    <property type="entry name" value="HATPase_dom"/>
</dbReference>
<dbReference type="InterPro" id="IPR000700">
    <property type="entry name" value="PAS-assoc_C"/>
</dbReference>
<keyword evidence="5" id="KW-0547">Nucleotide-binding</keyword>
<evidence type="ECO:0000259" key="13">
    <source>
        <dbReference type="PROSITE" id="PS50113"/>
    </source>
</evidence>
<dbReference type="Pfam" id="PF02518">
    <property type="entry name" value="HATPase_c"/>
    <property type="match status" value="1"/>
</dbReference>
<keyword evidence="15" id="KW-1185">Reference proteome</keyword>
<comment type="catalytic activity">
    <reaction evidence="1">
        <text>ATP + protein L-histidine = ADP + protein N-phospho-L-histidine.</text>
        <dbReference type="EC" id="2.7.13.3"/>
    </reaction>
</comment>
<dbReference type="PROSITE" id="PS50112">
    <property type="entry name" value="PAS"/>
    <property type="match status" value="1"/>
</dbReference>
<evidence type="ECO:0000256" key="1">
    <source>
        <dbReference type="ARBA" id="ARBA00000085"/>
    </source>
</evidence>
<dbReference type="Pfam" id="PF00512">
    <property type="entry name" value="HisKA"/>
    <property type="match status" value="1"/>
</dbReference>
<dbReference type="PRINTS" id="PR00344">
    <property type="entry name" value="BCTRLSENSOR"/>
</dbReference>
<keyword evidence="10" id="KW-1133">Transmembrane helix</keyword>
<dbReference type="Gene3D" id="1.10.287.130">
    <property type="match status" value="1"/>
</dbReference>
<dbReference type="PANTHER" id="PTHR43065:SF10">
    <property type="entry name" value="PEROXIDE STRESS-ACTIVATED HISTIDINE KINASE MAK3"/>
    <property type="match status" value="1"/>
</dbReference>
<feature type="domain" description="PAC" evidence="13">
    <location>
        <begin position="180"/>
        <end position="232"/>
    </location>
</feature>
<feature type="region of interest" description="Disordered" evidence="9">
    <location>
        <begin position="163"/>
        <end position="182"/>
    </location>
</feature>
<keyword evidence="8" id="KW-0902">Two-component regulatory system</keyword>
<accession>A0ABV0B8B1</accession>
<feature type="domain" description="PAC" evidence="13">
    <location>
        <begin position="330"/>
        <end position="381"/>
    </location>
</feature>
<dbReference type="CDD" id="cd00130">
    <property type="entry name" value="PAS"/>
    <property type="match status" value="2"/>
</dbReference>
<sequence>MSGTGWPVRWEIAAAGLMAIGIFALDVISPLQGAVAVLYTAVVLLVARLNRRDPVVAAGVACALLALLGYALSHWDEPLDGAAMRLVVSLTAIGITTALSVRDRTARDTLAEQARTLELTHDTVIIRDADDRILYWNEGAERLYGWRRDEVLGRRSGEVLQTRMDGQGDPAATMPSGGGWSGEISRVRKNGERIVLASRWLARHDAAGRAIGVIETSADLTEQRRAAEARRRSDLRYRSIFNAAGFPIMEVDWRIALDLIDQGLPLDDGFARIVADQSRVSDANRAAAQMFGLASREDLVGSLTVAHHTEEGVATLRQILTALLAGETLVERETRFLRADGEPFDVVLRVTLPPGDDAWTRVLVMALDVTDRNRIQARLVEAQAELTHVARMTTLGQLAASIAHEVNQPLSAIVTYAKSGQRWLKQEAPGAAEVSDCLGHIVSNGLRAADVIDRVRRMSRKADPRHGEIDLAAIVDETVALLDREIGANRVALTLDIPAALPAVAGDRIQVQQVLMNLLLNAVQAMGEVDAERRALSVRAAADGPLVTIEVRDCGTGIAGEPERLFRPFFTTKSDGMGMGLSICRSIVEQHGGSLTAINNPEGGATFRFRLPILDRLPQGEAA</sequence>
<feature type="transmembrane region" description="Helical" evidence="10">
    <location>
        <begin position="12"/>
        <end position="43"/>
    </location>
</feature>
<keyword evidence="3" id="KW-0597">Phosphoprotein</keyword>
<feature type="transmembrane region" description="Helical" evidence="10">
    <location>
        <begin position="55"/>
        <end position="75"/>
    </location>
</feature>
<dbReference type="SUPFAM" id="SSF55785">
    <property type="entry name" value="PYP-like sensor domain (PAS domain)"/>
    <property type="match status" value="2"/>
</dbReference>
<evidence type="ECO:0000256" key="3">
    <source>
        <dbReference type="ARBA" id="ARBA00022553"/>
    </source>
</evidence>